<dbReference type="PANTHER" id="PTHR23505">
    <property type="entry name" value="SPINSTER"/>
    <property type="match status" value="1"/>
</dbReference>
<dbReference type="InterPro" id="IPR020846">
    <property type="entry name" value="MFS_dom"/>
</dbReference>
<feature type="transmembrane region" description="Helical" evidence="7">
    <location>
        <begin position="36"/>
        <end position="59"/>
    </location>
</feature>
<evidence type="ECO:0000256" key="6">
    <source>
        <dbReference type="SAM" id="MobiDB-lite"/>
    </source>
</evidence>
<feature type="compositionally biased region" description="Polar residues" evidence="6">
    <location>
        <begin position="14"/>
        <end position="26"/>
    </location>
</feature>
<feature type="transmembrane region" description="Helical" evidence="7">
    <location>
        <begin position="244"/>
        <end position="263"/>
    </location>
</feature>
<evidence type="ECO:0000256" key="2">
    <source>
        <dbReference type="ARBA" id="ARBA00022448"/>
    </source>
</evidence>
<comment type="subcellular location">
    <subcellularLocation>
        <location evidence="1">Membrane</location>
        <topology evidence="1">Multi-pass membrane protein</topology>
    </subcellularLocation>
</comment>
<dbReference type="CDD" id="cd17328">
    <property type="entry name" value="MFS_spinster_like"/>
    <property type="match status" value="1"/>
</dbReference>
<accession>A0ABX1QGI3</accession>
<dbReference type="Proteomes" id="UP000648984">
    <property type="component" value="Unassembled WGS sequence"/>
</dbReference>
<dbReference type="InterPro" id="IPR044770">
    <property type="entry name" value="MFS_spinster-like"/>
</dbReference>
<keyword evidence="10" id="KW-1185">Reference proteome</keyword>
<dbReference type="EMBL" id="WTVQ01000050">
    <property type="protein sequence ID" value="NMG77100.1"/>
    <property type="molecule type" value="Genomic_DNA"/>
</dbReference>
<reference evidence="9 10" key="1">
    <citation type="submission" date="2019-12" db="EMBL/GenBank/DDBJ databases">
        <title>Comparative genomics gives insights into the taxonomy of the Azoarcus-Aromatoleum group and reveals separate origins of nif in the plant-associated Azoarcus and non-plant-associated Aromatoleum sub-groups.</title>
        <authorList>
            <person name="Lafos M."/>
            <person name="Maluk M."/>
            <person name="Batista M."/>
            <person name="Junghare M."/>
            <person name="Carmona M."/>
            <person name="Faoro H."/>
            <person name="Cruz L.M."/>
            <person name="Battistoni F."/>
            <person name="De Souza E."/>
            <person name="Pedrosa F."/>
            <person name="Chen W.-M."/>
            <person name="Poole P.S."/>
            <person name="Dixon R.A."/>
            <person name="James E.K."/>
        </authorList>
    </citation>
    <scope>NUCLEOTIDE SEQUENCE [LARGE SCALE GENOMIC DNA]</scope>
    <source>
        <strain evidence="9 10">22Lin</strain>
    </source>
</reference>
<dbReference type="Pfam" id="PF07690">
    <property type="entry name" value="MFS_1"/>
    <property type="match status" value="1"/>
</dbReference>
<dbReference type="PANTHER" id="PTHR23505:SF79">
    <property type="entry name" value="PROTEIN SPINSTER"/>
    <property type="match status" value="1"/>
</dbReference>
<evidence type="ECO:0000313" key="9">
    <source>
        <dbReference type="EMBL" id="NMG77100.1"/>
    </source>
</evidence>
<feature type="transmembrane region" description="Helical" evidence="7">
    <location>
        <begin position="356"/>
        <end position="374"/>
    </location>
</feature>
<feature type="transmembrane region" description="Helical" evidence="7">
    <location>
        <begin position="421"/>
        <end position="444"/>
    </location>
</feature>
<feature type="transmembrane region" description="Helical" evidence="7">
    <location>
        <begin position="71"/>
        <end position="92"/>
    </location>
</feature>
<feature type="transmembrane region" description="Helical" evidence="7">
    <location>
        <begin position="161"/>
        <end position="184"/>
    </location>
</feature>
<evidence type="ECO:0000256" key="5">
    <source>
        <dbReference type="ARBA" id="ARBA00023136"/>
    </source>
</evidence>
<evidence type="ECO:0000256" key="1">
    <source>
        <dbReference type="ARBA" id="ARBA00004141"/>
    </source>
</evidence>
<dbReference type="PROSITE" id="PS50850">
    <property type="entry name" value="MFS"/>
    <property type="match status" value="1"/>
</dbReference>
<name>A0ABX1QGI3_9RHOO</name>
<dbReference type="InterPro" id="IPR036259">
    <property type="entry name" value="MFS_trans_sf"/>
</dbReference>
<dbReference type="InterPro" id="IPR011701">
    <property type="entry name" value="MFS"/>
</dbReference>
<protein>
    <submittedName>
        <fullName evidence="9">MFS transporter</fullName>
    </submittedName>
</protein>
<keyword evidence="3 7" id="KW-0812">Transmembrane</keyword>
<feature type="region of interest" description="Disordered" evidence="6">
    <location>
        <begin position="1"/>
        <end position="26"/>
    </location>
</feature>
<feature type="transmembrane region" description="Helical" evidence="7">
    <location>
        <begin position="104"/>
        <end position="127"/>
    </location>
</feature>
<keyword evidence="4 7" id="KW-1133">Transmembrane helix</keyword>
<evidence type="ECO:0000256" key="7">
    <source>
        <dbReference type="SAM" id="Phobius"/>
    </source>
</evidence>
<dbReference type="SUPFAM" id="SSF103473">
    <property type="entry name" value="MFS general substrate transporter"/>
    <property type="match status" value="1"/>
</dbReference>
<dbReference type="Gene3D" id="1.20.1250.20">
    <property type="entry name" value="MFS general substrate transporter like domains"/>
    <property type="match status" value="1"/>
</dbReference>
<feature type="transmembrane region" description="Helical" evidence="7">
    <location>
        <begin position="316"/>
        <end position="336"/>
    </location>
</feature>
<keyword evidence="5 7" id="KW-0472">Membrane</keyword>
<organism evidence="9 10">
    <name type="scientific">Aromatoleum diolicum</name>
    <dbReference type="NCBI Taxonomy" id="75796"/>
    <lineage>
        <taxon>Bacteria</taxon>
        <taxon>Pseudomonadati</taxon>
        <taxon>Pseudomonadota</taxon>
        <taxon>Betaproteobacteria</taxon>
        <taxon>Rhodocyclales</taxon>
        <taxon>Rhodocyclaceae</taxon>
        <taxon>Aromatoleum</taxon>
    </lineage>
</organism>
<feature type="transmembrane region" description="Helical" evidence="7">
    <location>
        <begin position="133"/>
        <end position="154"/>
    </location>
</feature>
<feature type="transmembrane region" description="Helical" evidence="7">
    <location>
        <begin position="386"/>
        <end position="409"/>
    </location>
</feature>
<proteinExistence type="predicted"/>
<evidence type="ECO:0000256" key="3">
    <source>
        <dbReference type="ARBA" id="ARBA00022692"/>
    </source>
</evidence>
<comment type="caution">
    <text evidence="9">The sequence shown here is derived from an EMBL/GenBank/DDBJ whole genome shotgun (WGS) entry which is preliminary data.</text>
</comment>
<keyword evidence="2" id="KW-0813">Transport</keyword>
<gene>
    <name evidence="9" type="ORF">GPA25_20305</name>
</gene>
<evidence type="ECO:0000259" key="8">
    <source>
        <dbReference type="PROSITE" id="PS50850"/>
    </source>
</evidence>
<feature type="transmembrane region" description="Helical" evidence="7">
    <location>
        <begin position="190"/>
        <end position="212"/>
    </location>
</feature>
<sequence>MRPTISGRGRSVRSGDNASGSSRTETSARTTWHTHYALLMLALIYVFNYIDRLVISILIEPIKLEFGVSDTAIGLLSGVAFALFYTAFGLPFGRLADRIGPKPVIALACIAWSVMTMTCGLATSFAILLLCRIGVAVGEAGGTAPSVAMVSALYPPQRRSLALSVFLMGPSLGAVIGLGVGGWVAEIWGWRTAFIAIGAPGVLLGLVFALTVRAPASTTTVKGQARGADENWRTTLRSLLATPAFPWIVATGGIAATTGYALGTWNPSFLIRSHGLTMQHAGLLIGVGGGLVSTVGTLVCGAVTDRMVRRDPGWQIGVPLIATALSIPFGIAYFLWPTGIAFQLGYLPVPQAFLFYLGFGFFGTWWSVPCFGAISHLFPAHRLAQATAIFVMAMTLLGVGFGPLIVGALSDALSARIGTEALRYALAASVALLGLAVACLAIALPRYRNRLGAAEAHAPEAVTNPA</sequence>
<feature type="domain" description="Major facilitator superfamily (MFS) profile" evidence="8">
    <location>
        <begin position="37"/>
        <end position="446"/>
    </location>
</feature>
<evidence type="ECO:0000256" key="4">
    <source>
        <dbReference type="ARBA" id="ARBA00022989"/>
    </source>
</evidence>
<feature type="transmembrane region" description="Helical" evidence="7">
    <location>
        <begin position="283"/>
        <end position="304"/>
    </location>
</feature>
<evidence type="ECO:0000313" key="10">
    <source>
        <dbReference type="Proteomes" id="UP000648984"/>
    </source>
</evidence>